<protein>
    <recommendedName>
        <fullName evidence="1">CHK kinase-like domain-containing protein</fullName>
    </recommendedName>
</protein>
<proteinExistence type="predicted"/>
<dbReference type="AlphaFoldDB" id="A0A9P0DK06"/>
<name>A0A9P0DK06_PHACE</name>
<gene>
    <name evidence="2" type="ORF">PHAECO_LOCUS8156</name>
</gene>
<dbReference type="EMBL" id="OU896710">
    <property type="protein sequence ID" value="CAH1163880.1"/>
    <property type="molecule type" value="Genomic_DNA"/>
</dbReference>
<dbReference type="InterPro" id="IPR011009">
    <property type="entry name" value="Kinase-like_dom_sf"/>
</dbReference>
<evidence type="ECO:0000313" key="2">
    <source>
        <dbReference type="EMBL" id="CAH1163880.1"/>
    </source>
</evidence>
<accession>A0A9P0DK06</accession>
<dbReference type="InterPro" id="IPR015897">
    <property type="entry name" value="CHK_kinase-like"/>
</dbReference>
<evidence type="ECO:0000313" key="3">
    <source>
        <dbReference type="Proteomes" id="UP001153737"/>
    </source>
</evidence>
<dbReference type="Pfam" id="PF02958">
    <property type="entry name" value="EcKL"/>
    <property type="match status" value="1"/>
</dbReference>
<dbReference type="SMART" id="SM00587">
    <property type="entry name" value="CHK"/>
    <property type="match status" value="1"/>
</dbReference>
<evidence type="ECO:0000259" key="1">
    <source>
        <dbReference type="SMART" id="SM00587"/>
    </source>
</evidence>
<dbReference type="PANTHER" id="PTHR11012:SF30">
    <property type="entry name" value="PROTEIN KINASE-LIKE DOMAIN-CONTAINING"/>
    <property type="match status" value="1"/>
</dbReference>
<dbReference type="Gene3D" id="3.90.1200.10">
    <property type="match status" value="1"/>
</dbReference>
<dbReference type="OrthoDB" id="191037at2759"/>
<dbReference type="InterPro" id="IPR004119">
    <property type="entry name" value="EcKL"/>
</dbReference>
<dbReference type="SUPFAM" id="SSF56112">
    <property type="entry name" value="Protein kinase-like (PK-like)"/>
    <property type="match status" value="1"/>
</dbReference>
<reference evidence="2" key="2">
    <citation type="submission" date="2022-10" db="EMBL/GenBank/DDBJ databases">
        <authorList>
            <consortium name="ENA_rothamsted_submissions"/>
            <consortium name="culmorum"/>
            <person name="King R."/>
        </authorList>
    </citation>
    <scope>NUCLEOTIDE SEQUENCE</scope>
</reference>
<keyword evidence="3" id="KW-1185">Reference proteome</keyword>
<organism evidence="2 3">
    <name type="scientific">Phaedon cochleariae</name>
    <name type="common">Mustard beetle</name>
    <dbReference type="NCBI Taxonomy" id="80249"/>
    <lineage>
        <taxon>Eukaryota</taxon>
        <taxon>Metazoa</taxon>
        <taxon>Ecdysozoa</taxon>
        <taxon>Arthropoda</taxon>
        <taxon>Hexapoda</taxon>
        <taxon>Insecta</taxon>
        <taxon>Pterygota</taxon>
        <taxon>Neoptera</taxon>
        <taxon>Endopterygota</taxon>
        <taxon>Coleoptera</taxon>
        <taxon>Polyphaga</taxon>
        <taxon>Cucujiformia</taxon>
        <taxon>Chrysomeloidea</taxon>
        <taxon>Chrysomelidae</taxon>
        <taxon>Chrysomelinae</taxon>
        <taxon>Chrysomelini</taxon>
        <taxon>Phaedon</taxon>
    </lineage>
</organism>
<feature type="domain" description="CHK kinase-like" evidence="1">
    <location>
        <begin position="125"/>
        <end position="321"/>
    </location>
</feature>
<dbReference type="PANTHER" id="PTHR11012">
    <property type="entry name" value="PROTEIN KINASE-LIKE DOMAIN-CONTAINING"/>
    <property type="match status" value="1"/>
</dbReference>
<reference evidence="2" key="1">
    <citation type="submission" date="2022-01" db="EMBL/GenBank/DDBJ databases">
        <authorList>
            <person name="King R."/>
        </authorList>
    </citation>
    <scope>NUCLEOTIDE SEQUENCE</scope>
</reference>
<dbReference type="Proteomes" id="UP001153737">
    <property type="component" value="Chromosome 4"/>
</dbReference>
<sequence length="407" mass="47701">MASQDQVFRWVKESLTNQDFNIKDVHITGSTGNDQGYMGEVIFVEAEGVTNEGSEKKIHLVVKHGKINEHLRKTTPVREVFVSEIYTYDNIFPVFQKFQKERGVEIFDSVPKCYKCLMFEHMEVIVLQNLKKVGYDLHDRKKPMDIDHLEIVLKEYGKFHATSFAMRDQDYELFEKLTENLPNVYKSFMELPDIDSFILSSTAIVIDILKKYKDEDLCKKFEKLMERGITNILMDVVDIRDPKAVICHGDCWNNNFMFKYENEDKKKPSRVSILDWQISTLWSPVYDLSYFLYAVCSTDQLVHFDDLLVLYYDSFSTYLSQLGSNPEELFPFSELKEHWKKYSIFGLIQMTIILRFALCDKEDAPSLTDLTEDSNFAELLDSIPVTEEDLFYERMKAVMCHYFDSTA</sequence>